<organism evidence="1 2">
    <name type="scientific">Camellia lanceoleosa</name>
    <dbReference type="NCBI Taxonomy" id="1840588"/>
    <lineage>
        <taxon>Eukaryota</taxon>
        <taxon>Viridiplantae</taxon>
        <taxon>Streptophyta</taxon>
        <taxon>Embryophyta</taxon>
        <taxon>Tracheophyta</taxon>
        <taxon>Spermatophyta</taxon>
        <taxon>Magnoliopsida</taxon>
        <taxon>eudicotyledons</taxon>
        <taxon>Gunneridae</taxon>
        <taxon>Pentapetalae</taxon>
        <taxon>asterids</taxon>
        <taxon>Ericales</taxon>
        <taxon>Theaceae</taxon>
        <taxon>Camellia</taxon>
    </lineage>
</organism>
<keyword evidence="2" id="KW-1185">Reference proteome</keyword>
<sequence>MSLITYRISKQRWFWIVSNSEQKQAQRCKDVDLILRSALYSIRSALSFSPICYYGNIQSLQSNFACWSRILCDGTSSRLPIFHVVCNQTPPVGDKPSLMTIREVISIMSMWTKVQPTYATNMWNEALNKRLGTEVLFQFLNAKNCCAMTEYLFIFPNTPTLHRPVTQNSFNVRRVLFEKRPLDSLSIGENGLGSKVGAPLGKFLGIGIQALEIEDIGLGSSGFLELRKEIGEDLKLAYINMRFY</sequence>
<evidence type="ECO:0000313" key="2">
    <source>
        <dbReference type="Proteomes" id="UP001060215"/>
    </source>
</evidence>
<accession>A0ACC0H064</accession>
<dbReference type="EMBL" id="CM045764">
    <property type="protein sequence ID" value="KAI8005985.1"/>
    <property type="molecule type" value="Genomic_DNA"/>
</dbReference>
<proteinExistence type="predicted"/>
<dbReference type="Proteomes" id="UP001060215">
    <property type="component" value="Chromosome 7"/>
</dbReference>
<protein>
    <submittedName>
        <fullName evidence="1">Uncharacterized protein</fullName>
    </submittedName>
</protein>
<comment type="caution">
    <text evidence="1">The sequence shown here is derived from an EMBL/GenBank/DDBJ whole genome shotgun (WGS) entry which is preliminary data.</text>
</comment>
<gene>
    <name evidence="1" type="ORF">LOK49_LG07G01064</name>
</gene>
<evidence type="ECO:0000313" key="1">
    <source>
        <dbReference type="EMBL" id="KAI8005985.1"/>
    </source>
</evidence>
<name>A0ACC0H064_9ERIC</name>
<reference evidence="1 2" key="1">
    <citation type="journal article" date="2022" name="Plant J.">
        <title>Chromosome-level genome of Camellia lanceoleosa provides a valuable resource for understanding genome evolution and self-incompatibility.</title>
        <authorList>
            <person name="Gong W."/>
            <person name="Xiao S."/>
            <person name="Wang L."/>
            <person name="Liao Z."/>
            <person name="Chang Y."/>
            <person name="Mo W."/>
            <person name="Hu G."/>
            <person name="Li W."/>
            <person name="Zhao G."/>
            <person name="Zhu H."/>
            <person name="Hu X."/>
            <person name="Ji K."/>
            <person name="Xiang X."/>
            <person name="Song Q."/>
            <person name="Yuan D."/>
            <person name="Jin S."/>
            <person name="Zhang L."/>
        </authorList>
    </citation>
    <scope>NUCLEOTIDE SEQUENCE [LARGE SCALE GENOMIC DNA]</scope>
    <source>
        <strain evidence="1">SQ_2022a</strain>
    </source>
</reference>